<dbReference type="InterPro" id="IPR018606">
    <property type="entry name" value="Arb1"/>
</dbReference>
<organism evidence="2 3">
    <name type="scientific">Sphaerosporella brunnea</name>
    <dbReference type="NCBI Taxonomy" id="1250544"/>
    <lineage>
        <taxon>Eukaryota</taxon>
        <taxon>Fungi</taxon>
        <taxon>Dikarya</taxon>
        <taxon>Ascomycota</taxon>
        <taxon>Pezizomycotina</taxon>
        <taxon>Pezizomycetes</taxon>
        <taxon>Pezizales</taxon>
        <taxon>Pyronemataceae</taxon>
        <taxon>Sphaerosporella</taxon>
    </lineage>
</organism>
<comment type="caution">
    <text evidence="2">The sequence shown here is derived from an EMBL/GenBank/DDBJ whole genome shotgun (WGS) entry which is preliminary data.</text>
</comment>
<protein>
    <submittedName>
        <fullName evidence="2">Argonaute complex, subunit Arb1</fullName>
    </submittedName>
</protein>
<accession>A0A5J5EV59</accession>
<dbReference type="GO" id="GO:0031047">
    <property type="term" value="P:regulatory ncRNA-mediated gene silencing"/>
    <property type="evidence" value="ECO:0007669"/>
    <property type="project" value="InterPro"/>
</dbReference>
<dbReference type="OrthoDB" id="435402at2759"/>
<evidence type="ECO:0000313" key="3">
    <source>
        <dbReference type="Proteomes" id="UP000326924"/>
    </source>
</evidence>
<feature type="region of interest" description="Disordered" evidence="1">
    <location>
        <begin position="1"/>
        <end position="89"/>
    </location>
</feature>
<dbReference type="GO" id="GO:0033167">
    <property type="term" value="C:ARC complex"/>
    <property type="evidence" value="ECO:0007669"/>
    <property type="project" value="InterPro"/>
</dbReference>
<dbReference type="InParanoid" id="A0A5J5EV59"/>
<evidence type="ECO:0000256" key="1">
    <source>
        <dbReference type="SAM" id="MobiDB-lite"/>
    </source>
</evidence>
<reference evidence="2 3" key="1">
    <citation type="submission" date="2019-09" db="EMBL/GenBank/DDBJ databases">
        <title>Draft genome of the ectomycorrhizal ascomycete Sphaerosporella brunnea.</title>
        <authorList>
            <consortium name="DOE Joint Genome Institute"/>
            <person name="Benucci G.M."/>
            <person name="Marozzi G."/>
            <person name="Antonielli L."/>
            <person name="Sanchez S."/>
            <person name="Marco P."/>
            <person name="Wang X."/>
            <person name="Falini L.B."/>
            <person name="Barry K."/>
            <person name="Haridas S."/>
            <person name="Lipzen A."/>
            <person name="Labutti K."/>
            <person name="Grigoriev I.V."/>
            <person name="Murat C."/>
            <person name="Martin F."/>
            <person name="Albertini E."/>
            <person name="Donnini D."/>
            <person name="Bonito G."/>
        </authorList>
    </citation>
    <scope>NUCLEOTIDE SEQUENCE [LARGE SCALE GENOMIC DNA]</scope>
    <source>
        <strain evidence="2 3">Sb_GMNB300</strain>
    </source>
</reference>
<proteinExistence type="predicted"/>
<keyword evidence="3" id="KW-1185">Reference proteome</keyword>
<dbReference type="Proteomes" id="UP000326924">
    <property type="component" value="Unassembled WGS sequence"/>
</dbReference>
<feature type="compositionally biased region" description="Low complexity" evidence="1">
    <location>
        <begin position="34"/>
        <end position="43"/>
    </location>
</feature>
<sequence>MATSVAPISPPAPTVTDDREQDVKAVTGSKDSEPSASTEASESVYAGTTTEVKLATDEKKKKRKKKGGSGGGKAKGHTKPSGFEEYVVDGPPTKEEAEAELALYDVSKPFSQRMETCIQRYKARRKWDPTRLLFFTTYLALGGVSTGQKQFFGGMDEKKMDDMDAEHIATMAATDFITLKDRGTTEDSEWEVDFAYVVRGFLSYKVPYVLSIRKLNQLELACKLIKNFLNYVVFHSVAPEYHANIMEAVELCNTAEKELVLCANVSNRLPGTFNMACSTIYDGLYAGIGDTDKTWEVGVDQEAGLDEKLAKELILVALSKRGTPEQQAKGLTRKVVRRDYMSLEVVEVILSPPDPGLSGESGKTLPESKFFRGTQALGSIKVKPWIPEDPLAEYYELPQEQCQILEIWLEKAILQYCFVGMHLEARVHRFDDGLNFIDSVTSVLCSFFLRLENPINDDKDSDDEYD</sequence>
<dbReference type="EMBL" id="VXIS01000102">
    <property type="protein sequence ID" value="KAA8904995.1"/>
    <property type="molecule type" value="Genomic_DNA"/>
</dbReference>
<evidence type="ECO:0000313" key="2">
    <source>
        <dbReference type="EMBL" id="KAA8904995.1"/>
    </source>
</evidence>
<name>A0A5J5EV59_9PEZI</name>
<dbReference type="AlphaFoldDB" id="A0A5J5EV59"/>
<gene>
    <name evidence="2" type="ORF">FN846DRAFT_16113</name>
</gene>
<dbReference type="Pfam" id="PF09692">
    <property type="entry name" value="Arb1"/>
    <property type="match status" value="1"/>
</dbReference>